<evidence type="ECO:0000313" key="1">
    <source>
        <dbReference type="EMBL" id="KAL0948813.1"/>
    </source>
</evidence>
<accession>A0ABR3IZQ9</accession>
<dbReference type="Proteomes" id="UP001556367">
    <property type="component" value="Unassembled WGS sequence"/>
</dbReference>
<dbReference type="EMBL" id="JASNQZ010000012">
    <property type="protein sequence ID" value="KAL0948813.1"/>
    <property type="molecule type" value="Genomic_DNA"/>
</dbReference>
<keyword evidence="2" id="KW-1185">Reference proteome</keyword>
<gene>
    <name evidence="1" type="ORF">HGRIS_008938</name>
</gene>
<name>A0ABR3IZQ9_9AGAR</name>
<comment type="caution">
    <text evidence="1">The sequence shown here is derived from an EMBL/GenBank/DDBJ whole genome shotgun (WGS) entry which is preliminary data.</text>
</comment>
<sequence>MRYYVRMTFDRLIPLPQGGAYVEYEIASNLTGPELEQRVEMLRRTWEAMTAARTAETECADRGIHSSYCQTAFAPQNVLKDYFTPAEIDSFRRLQLQTGMVISGSTALALASRAENFANSDLALYAEGESVAEVAEWLASAGFVRKALMGYNRPDMLLSPADVPAGENGWAISDERFGGGPHGAYSPGVLAVDEYVRERPDGKGSVRVQLIACMHTVGATILNFHSTAVMNIVSAHAIYCLYPESTFINKMSYMRVQREGEEDQIAKYESRGFTAEPMVSPFPLSGELVPGKRCLADSFTWVIPLAHPNVAENDSHIACLSDPIRGTSWTLHWTPDFLELRFHIIKACMLKCGLTVADTTSWHRVLDSSLQEVWNCLMFEGLDMKHVRASARYSEVFSYCLQYMDGFLEANVQRERELLEYIWQDGVRYPVGNIIDAADIWRQVPAVMQDLRSFAFRMVRTLDSRDENYGMSFNVRSNLPLERQNAMEKQFAERWEALTRGANYVDEVYQEMPCRKYTLNRSHTAVLIIRTMRVREIVDAEFYILLSVHYHYT</sequence>
<protein>
    <submittedName>
        <fullName evidence="1">Uncharacterized protein</fullName>
    </submittedName>
</protein>
<reference evidence="2" key="1">
    <citation type="submission" date="2024-06" db="EMBL/GenBank/DDBJ databases">
        <title>Multi-omics analyses provide insights into the biosynthesis of the anticancer antibiotic pleurotin in Hohenbuehelia grisea.</title>
        <authorList>
            <person name="Weaver J.A."/>
            <person name="Alberti F."/>
        </authorList>
    </citation>
    <scope>NUCLEOTIDE SEQUENCE [LARGE SCALE GENOMIC DNA]</scope>
    <source>
        <strain evidence="2">T-177</strain>
    </source>
</reference>
<proteinExistence type="predicted"/>
<evidence type="ECO:0000313" key="2">
    <source>
        <dbReference type="Proteomes" id="UP001556367"/>
    </source>
</evidence>
<organism evidence="1 2">
    <name type="scientific">Hohenbuehelia grisea</name>
    <dbReference type="NCBI Taxonomy" id="104357"/>
    <lineage>
        <taxon>Eukaryota</taxon>
        <taxon>Fungi</taxon>
        <taxon>Dikarya</taxon>
        <taxon>Basidiomycota</taxon>
        <taxon>Agaricomycotina</taxon>
        <taxon>Agaricomycetes</taxon>
        <taxon>Agaricomycetidae</taxon>
        <taxon>Agaricales</taxon>
        <taxon>Pleurotineae</taxon>
        <taxon>Pleurotaceae</taxon>
        <taxon>Hohenbuehelia</taxon>
    </lineage>
</organism>